<dbReference type="Proteomes" id="UP000248090">
    <property type="component" value="Unassembled WGS sequence"/>
</dbReference>
<dbReference type="EMBL" id="LAPT01000076">
    <property type="protein sequence ID" value="PXF30443.1"/>
    <property type="molecule type" value="Genomic_DNA"/>
</dbReference>
<proteinExistence type="predicted"/>
<comment type="caution">
    <text evidence="1">The sequence shown here is derived from an EMBL/GenBank/DDBJ whole genome shotgun (WGS) entry which is preliminary data.</text>
</comment>
<name>A0ABX5LY83_9GAMM</name>
<accession>A0ABX5LY83</accession>
<gene>
    <name evidence="1" type="ORF">WH50_15375</name>
</gene>
<organism evidence="1 2">
    <name type="scientific">Pokkaliibacter plantistimulans</name>
    <dbReference type="NCBI Taxonomy" id="1635171"/>
    <lineage>
        <taxon>Bacteria</taxon>
        <taxon>Pseudomonadati</taxon>
        <taxon>Pseudomonadota</taxon>
        <taxon>Gammaproteobacteria</taxon>
        <taxon>Oceanospirillales</taxon>
        <taxon>Balneatrichaceae</taxon>
        <taxon>Pokkaliibacter</taxon>
    </lineage>
</organism>
<reference evidence="1 2" key="1">
    <citation type="submission" date="2015-03" db="EMBL/GenBank/DDBJ databases">
        <authorList>
            <person name="Krishnan R."/>
            <person name="Midha S."/>
            <person name="Patil P.B."/>
            <person name="Rameshkumar N."/>
        </authorList>
    </citation>
    <scope>NUCLEOTIDE SEQUENCE [LARGE SCALE GENOMIC DNA]</scope>
    <source>
        <strain evidence="1 2">L1E11</strain>
    </source>
</reference>
<keyword evidence="2" id="KW-1185">Reference proteome</keyword>
<sequence>MNSPTRSASFTAVTLFQATPRAPQEIEALKLRWRQGGRLWNIENSDGFEAHFVELLAYRLECEANSYVKRKEQADQHELTLLADRLGCPDNLALARYVLNLERALLRFEEPGLRLQSVR</sequence>
<evidence type="ECO:0000313" key="1">
    <source>
        <dbReference type="EMBL" id="PXF30443.1"/>
    </source>
</evidence>
<evidence type="ECO:0000313" key="2">
    <source>
        <dbReference type="Proteomes" id="UP000248090"/>
    </source>
</evidence>
<protein>
    <submittedName>
        <fullName evidence="1">Uncharacterized protein</fullName>
    </submittedName>
</protein>